<keyword evidence="3 5" id="KW-1133">Transmembrane helix</keyword>
<keyword evidence="8" id="KW-1185">Reference proteome</keyword>
<dbReference type="OrthoDB" id="5422529at2"/>
<evidence type="ECO:0000256" key="4">
    <source>
        <dbReference type="ARBA" id="ARBA00023136"/>
    </source>
</evidence>
<gene>
    <name evidence="7" type="ORF">BKA03_000670</name>
</gene>
<keyword evidence="4 5" id="KW-0472">Membrane</keyword>
<evidence type="ECO:0000256" key="2">
    <source>
        <dbReference type="ARBA" id="ARBA00022692"/>
    </source>
</evidence>
<evidence type="ECO:0000313" key="8">
    <source>
        <dbReference type="Proteomes" id="UP000547973"/>
    </source>
</evidence>
<dbReference type="InterPro" id="IPR009908">
    <property type="entry name" value="Methylamine_util_MauE"/>
</dbReference>
<dbReference type="GO" id="GO:0016020">
    <property type="term" value="C:membrane"/>
    <property type="evidence" value="ECO:0007669"/>
    <property type="project" value="UniProtKB-SubCell"/>
</dbReference>
<keyword evidence="2 5" id="KW-0812">Transmembrane</keyword>
<dbReference type="RefSeq" id="WP_062074664.1">
    <property type="nucleotide sequence ID" value="NZ_BBRC01000003.1"/>
</dbReference>
<evidence type="ECO:0000256" key="3">
    <source>
        <dbReference type="ARBA" id="ARBA00022989"/>
    </source>
</evidence>
<dbReference type="GO" id="GO:0030416">
    <property type="term" value="P:methylamine metabolic process"/>
    <property type="evidence" value="ECO:0007669"/>
    <property type="project" value="InterPro"/>
</dbReference>
<dbReference type="Pfam" id="PF07291">
    <property type="entry name" value="MauE"/>
    <property type="match status" value="1"/>
</dbReference>
<evidence type="ECO:0000259" key="6">
    <source>
        <dbReference type="Pfam" id="PF07291"/>
    </source>
</evidence>
<dbReference type="UniPathway" id="UPA00895"/>
<name>A0A7Y9Z8G6_9MICO</name>
<feature type="domain" description="Methylamine utilisation protein MauE" evidence="6">
    <location>
        <begin position="25"/>
        <end position="157"/>
    </location>
</feature>
<evidence type="ECO:0000256" key="1">
    <source>
        <dbReference type="ARBA" id="ARBA00004141"/>
    </source>
</evidence>
<proteinExistence type="predicted"/>
<feature type="transmembrane region" description="Helical" evidence="5">
    <location>
        <begin position="66"/>
        <end position="90"/>
    </location>
</feature>
<evidence type="ECO:0000313" key="7">
    <source>
        <dbReference type="EMBL" id="NYI40551.1"/>
    </source>
</evidence>
<evidence type="ECO:0000256" key="5">
    <source>
        <dbReference type="SAM" id="Phobius"/>
    </source>
</evidence>
<comment type="caution">
    <text evidence="7">The sequence shown here is derived from an EMBL/GenBank/DDBJ whole genome shotgun (WGS) entry which is preliminary data.</text>
</comment>
<dbReference type="AlphaFoldDB" id="A0A7Y9Z8G6"/>
<feature type="transmembrane region" description="Helical" evidence="5">
    <location>
        <begin position="96"/>
        <end position="115"/>
    </location>
</feature>
<feature type="transmembrane region" description="Helical" evidence="5">
    <location>
        <begin position="26"/>
        <end position="45"/>
    </location>
</feature>
<accession>A0A7Y9Z8G6</accession>
<dbReference type="Proteomes" id="UP000547973">
    <property type="component" value="Unassembled WGS sequence"/>
</dbReference>
<comment type="subcellular location">
    <subcellularLocation>
        <location evidence="1">Membrane</location>
        <topology evidence="1">Multi-pass membrane protein</topology>
    </subcellularLocation>
</comment>
<sequence length="178" mass="19258">MSSTDATDGVATSRGFGARWQILQPWLSLAVRLAMGIIMIAAAIPKMINIDQSVRAVRAYRLLPEAVVPLVGTALPYLELVFGLILLVGVFVRWSAIVWLVLMAAFVFGVAWAWAKGYSIDCGCFGGGGDVAVGTTNYPEHMLERAGFVALGVFLLVFPRTHASLDAWMKGEPLFSRP</sequence>
<reference evidence="7 8" key="1">
    <citation type="submission" date="2020-07" db="EMBL/GenBank/DDBJ databases">
        <title>Sequencing the genomes of 1000 actinobacteria strains.</title>
        <authorList>
            <person name="Klenk H.-P."/>
        </authorList>
    </citation>
    <scope>NUCLEOTIDE SEQUENCE [LARGE SCALE GENOMIC DNA]</scope>
    <source>
        <strain evidence="7 8">DSM 19970</strain>
    </source>
</reference>
<organism evidence="7 8">
    <name type="scientific">Demequina lutea</name>
    <dbReference type="NCBI Taxonomy" id="431489"/>
    <lineage>
        <taxon>Bacteria</taxon>
        <taxon>Bacillati</taxon>
        <taxon>Actinomycetota</taxon>
        <taxon>Actinomycetes</taxon>
        <taxon>Micrococcales</taxon>
        <taxon>Demequinaceae</taxon>
        <taxon>Demequina</taxon>
    </lineage>
</organism>
<dbReference type="EMBL" id="JACBZO010000001">
    <property type="protein sequence ID" value="NYI40551.1"/>
    <property type="molecule type" value="Genomic_DNA"/>
</dbReference>
<protein>
    <submittedName>
        <fullName evidence="7">Putative membrane protein YphA (DoxX/SURF4 family)</fullName>
    </submittedName>
</protein>